<comment type="caution">
    <text evidence="2">The sequence shown here is derived from an EMBL/GenBank/DDBJ whole genome shotgun (WGS) entry which is preliminary data.</text>
</comment>
<dbReference type="EMBL" id="JASCZI010061355">
    <property type="protein sequence ID" value="MED6138509.1"/>
    <property type="molecule type" value="Genomic_DNA"/>
</dbReference>
<feature type="compositionally biased region" description="Low complexity" evidence="1">
    <location>
        <begin position="222"/>
        <end position="238"/>
    </location>
</feature>
<accession>A0ABU6SQQ3</accession>
<gene>
    <name evidence="2" type="ORF">PIB30_074849</name>
</gene>
<evidence type="ECO:0000313" key="3">
    <source>
        <dbReference type="Proteomes" id="UP001341840"/>
    </source>
</evidence>
<evidence type="ECO:0000256" key="1">
    <source>
        <dbReference type="SAM" id="MobiDB-lite"/>
    </source>
</evidence>
<evidence type="ECO:0008006" key="4">
    <source>
        <dbReference type="Google" id="ProtNLM"/>
    </source>
</evidence>
<name>A0ABU6SQQ3_9FABA</name>
<feature type="compositionally biased region" description="Polar residues" evidence="1">
    <location>
        <begin position="239"/>
        <end position="254"/>
    </location>
</feature>
<proteinExistence type="predicted"/>
<sequence>MLLLSTQLFGDKTAARVPLRWIPFFCDVVFPSQFVCRPYMTPEVAFVADASIWRPEHMIWGVQNAPHRLMNIDWLHARDGRGGDRWFPSAYQLWHGLWYSRHDHTFTVDDVQDLGPSTDYFRWWFLAGKWYLAHANPLFPRPPDEIPLEAFDRVADTQIHIGRPERRRMVGTRTTARDWQWVDEMLGDDVPTPRRARRMPEGGDHKGGRRGGRAGGRSDPAHGGVSSSRSPSVPPHGGASSSQAHQVGTTQQSERTLQQIMTGDTVYRPYVDGSHGQMQVDLNEPASHPSQMFMTYAGTPPSAYMQEPYVVAPEIVPDPAPDDPTEHDRDGDEGAVPMGRGQRVHRRRGCGTGGHM</sequence>
<keyword evidence="3" id="KW-1185">Reference proteome</keyword>
<dbReference type="Proteomes" id="UP001341840">
    <property type="component" value="Unassembled WGS sequence"/>
</dbReference>
<organism evidence="2 3">
    <name type="scientific">Stylosanthes scabra</name>
    <dbReference type="NCBI Taxonomy" id="79078"/>
    <lineage>
        <taxon>Eukaryota</taxon>
        <taxon>Viridiplantae</taxon>
        <taxon>Streptophyta</taxon>
        <taxon>Embryophyta</taxon>
        <taxon>Tracheophyta</taxon>
        <taxon>Spermatophyta</taxon>
        <taxon>Magnoliopsida</taxon>
        <taxon>eudicotyledons</taxon>
        <taxon>Gunneridae</taxon>
        <taxon>Pentapetalae</taxon>
        <taxon>rosids</taxon>
        <taxon>fabids</taxon>
        <taxon>Fabales</taxon>
        <taxon>Fabaceae</taxon>
        <taxon>Papilionoideae</taxon>
        <taxon>50 kb inversion clade</taxon>
        <taxon>dalbergioids sensu lato</taxon>
        <taxon>Dalbergieae</taxon>
        <taxon>Pterocarpus clade</taxon>
        <taxon>Stylosanthes</taxon>
    </lineage>
</organism>
<feature type="region of interest" description="Disordered" evidence="1">
    <location>
        <begin position="188"/>
        <end position="254"/>
    </location>
</feature>
<evidence type="ECO:0000313" key="2">
    <source>
        <dbReference type="EMBL" id="MED6138509.1"/>
    </source>
</evidence>
<feature type="region of interest" description="Disordered" evidence="1">
    <location>
        <begin position="318"/>
        <end position="356"/>
    </location>
</feature>
<reference evidence="2 3" key="1">
    <citation type="journal article" date="2023" name="Plants (Basel)">
        <title>Bridging the Gap: Combining Genomics and Transcriptomics Approaches to Understand Stylosanthes scabra, an Orphan Legume from the Brazilian Caatinga.</title>
        <authorList>
            <person name="Ferreira-Neto J.R.C."/>
            <person name="da Silva M.D."/>
            <person name="Binneck E."/>
            <person name="de Melo N.F."/>
            <person name="da Silva R.H."/>
            <person name="de Melo A.L.T.M."/>
            <person name="Pandolfi V."/>
            <person name="Bustamante F.O."/>
            <person name="Brasileiro-Vidal A.C."/>
            <person name="Benko-Iseppon A.M."/>
        </authorList>
    </citation>
    <scope>NUCLEOTIDE SEQUENCE [LARGE SCALE GENOMIC DNA]</scope>
    <source>
        <tissue evidence="2">Leaves</tissue>
    </source>
</reference>
<protein>
    <recommendedName>
        <fullName evidence="4">Aminotransferase-like plant mobile domain-containing protein</fullName>
    </recommendedName>
</protein>